<dbReference type="GO" id="GO:0044877">
    <property type="term" value="F:protein-containing complex binding"/>
    <property type="evidence" value="ECO:0007669"/>
    <property type="project" value="TreeGrafter"/>
</dbReference>
<dbReference type="PANTHER" id="PTHR12126">
    <property type="entry name" value="NADH-UBIQUINONE OXIDOREDUCTASE 39 KDA SUBUNIT-RELATED"/>
    <property type="match status" value="1"/>
</dbReference>
<dbReference type="InterPro" id="IPR036291">
    <property type="entry name" value="NAD(P)-bd_dom_sf"/>
</dbReference>
<organism evidence="2 3">
    <name type="scientific">Macrolepiota fuliginosa MF-IS2</name>
    <dbReference type="NCBI Taxonomy" id="1400762"/>
    <lineage>
        <taxon>Eukaryota</taxon>
        <taxon>Fungi</taxon>
        <taxon>Dikarya</taxon>
        <taxon>Basidiomycota</taxon>
        <taxon>Agaricomycotina</taxon>
        <taxon>Agaricomycetes</taxon>
        <taxon>Agaricomycetidae</taxon>
        <taxon>Agaricales</taxon>
        <taxon>Agaricineae</taxon>
        <taxon>Agaricaceae</taxon>
        <taxon>Macrolepiota</taxon>
    </lineage>
</organism>
<evidence type="ECO:0000313" key="2">
    <source>
        <dbReference type="EMBL" id="KAF9454086.1"/>
    </source>
</evidence>
<dbReference type="SUPFAM" id="SSF51735">
    <property type="entry name" value="NAD(P)-binding Rossmann-fold domains"/>
    <property type="match status" value="1"/>
</dbReference>
<proteinExistence type="predicted"/>
<evidence type="ECO:0000313" key="3">
    <source>
        <dbReference type="Proteomes" id="UP000807342"/>
    </source>
</evidence>
<dbReference type="Pfam" id="PF01370">
    <property type="entry name" value="Epimerase"/>
    <property type="match status" value="1"/>
</dbReference>
<dbReference type="EMBL" id="MU151056">
    <property type="protein sequence ID" value="KAF9454086.1"/>
    <property type="molecule type" value="Genomic_DNA"/>
</dbReference>
<keyword evidence="3" id="KW-1185">Reference proteome</keyword>
<dbReference type="OrthoDB" id="275457at2759"/>
<comment type="caution">
    <text evidence="2">The sequence shown here is derived from an EMBL/GenBank/DDBJ whole genome shotgun (WGS) entry which is preliminary data.</text>
</comment>
<protein>
    <submittedName>
        <fullName evidence="2">NAD(P)-binding protein</fullName>
    </submittedName>
</protein>
<dbReference type="InterPro" id="IPR001509">
    <property type="entry name" value="Epimerase_deHydtase"/>
</dbReference>
<reference evidence="2" key="1">
    <citation type="submission" date="2020-11" db="EMBL/GenBank/DDBJ databases">
        <authorList>
            <consortium name="DOE Joint Genome Institute"/>
            <person name="Ahrendt S."/>
            <person name="Riley R."/>
            <person name="Andreopoulos W."/>
            <person name="Labutti K."/>
            <person name="Pangilinan J."/>
            <person name="Ruiz-Duenas F.J."/>
            <person name="Barrasa J.M."/>
            <person name="Sanchez-Garcia M."/>
            <person name="Camarero S."/>
            <person name="Miyauchi S."/>
            <person name="Serrano A."/>
            <person name="Linde D."/>
            <person name="Babiker R."/>
            <person name="Drula E."/>
            <person name="Ayuso-Fernandez I."/>
            <person name="Pacheco R."/>
            <person name="Padilla G."/>
            <person name="Ferreira P."/>
            <person name="Barriuso J."/>
            <person name="Kellner H."/>
            <person name="Castanera R."/>
            <person name="Alfaro M."/>
            <person name="Ramirez L."/>
            <person name="Pisabarro A.G."/>
            <person name="Kuo A."/>
            <person name="Tritt A."/>
            <person name="Lipzen A."/>
            <person name="He G."/>
            <person name="Yan M."/>
            <person name="Ng V."/>
            <person name="Cullen D."/>
            <person name="Martin F."/>
            <person name="Rosso M.-N."/>
            <person name="Henrissat B."/>
            <person name="Hibbett D."/>
            <person name="Martinez A.T."/>
            <person name="Grigoriev I.V."/>
        </authorList>
    </citation>
    <scope>NUCLEOTIDE SEQUENCE</scope>
    <source>
        <strain evidence="2">MF-IS2</strain>
    </source>
</reference>
<dbReference type="GO" id="GO:0005739">
    <property type="term" value="C:mitochondrion"/>
    <property type="evidence" value="ECO:0007669"/>
    <property type="project" value="TreeGrafter"/>
</dbReference>
<gene>
    <name evidence="2" type="ORF">P691DRAFT_656967</name>
</gene>
<dbReference type="InterPro" id="IPR051207">
    <property type="entry name" value="ComplexI_NDUFA9_subunit"/>
</dbReference>
<dbReference type="PANTHER" id="PTHR12126:SF11">
    <property type="entry name" value="NADH DEHYDROGENASE [UBIQUINONE] 1 ALPHA SUBCOMPLEX SUBUNIT 9, MITOCHONDRIAL"/>
    <property type="match status" value="1"/>
</dbReference>
<dbReference type="Proteomes" id="UP000807342">
    <property type="component" value="Unassembled WGS sequence"/>
</dbReference>
<accession>A0A9P6C6J4</accession>
<dbReference type="Gene3D" id="3.40.50.720">
    <property type="entry name" value="NAD(P)-binding Rossmann-like Domain"/>
    <property type="match status" value="1"/>
</dbReference>
<feature type="domain" description="NAD-dependent epimerase/dehydratase" evidence="1">
    <location>
        <begin position="8"/>
        <end position="206"/>
    </location>
</feature>
<dbReference type="AlphaFoldDB" id="A0A9P6C6J4"/>
<name>A0A9P6C6J4_9AGAR</name>
<dbReference type="CDD" id="cd05271">
    <property type="entry name" value="NDUFA9_like_SDR_a"/>
    <property type="match status" value="1"/>
</dbReference>
<sequence>MSYKKVVICGAGFLGSNIARYIANAPAFNAVTRRVQLSSRNPQLLHSKLEKDVLKDRLLPPVTLDITKPHTLPPAFENADVIVSLVGLMHGSAQQFDEIQWRGAENVARAAKQTEAKLVHFSAIGANPNSHIPYIRTKGLADKSVLEICPNATIFRPSLVFGPDDDFFNRFAKLARFLPFLPVYGGGTARFQPIYVGDLARAVEIISRLDPTIEKQVSGQIIEAGGPDVYTFKQLMELVLNHTHRYRPVISFPYSFGYVQGAVLEKLPVNLFTVTRAQIEQLQQDNVVSPESSSHVITFKTLVEGNDHAYLKPLSEILPQYLH</sequence>
<evidence type="ECO:0000259" key="1">
    <source>
        <dbReference type="Pfam" id="PF01370"/>
    </source>
</evidence>